<evidence type="ECO:0000313" key="2">
    <source>
        <dbReference type="EnsemblMetazoa" id="ADIR006792-PA"/>
    </source>
</evidence>
<dbReference type="AlphaFoldDB" id="A0A182NGL9"/>
<dbReference type="EnsemblMetazoa" id="ADIR006792-RA">
    <property type="protein sequence ID" value="ADIR006792-PA"/>
    <property type="gene ID" value="ADIR006792"/>
</dbReference>
<feature type="compositionally biased region" description="Basic and acidic residues" evidence="1">
    <location>
        <begin position="36"/>
        <end position="55"/>
    </location>
</feature>
<evidence type="ECO:0000313" key="3">
    <source>
        <dbReference type="Proteomes" id="UP000075884"/>
    </source>
</evidence>
<keyword evidence="3" id="KW-1185">Reference proteome</keyword>
<feature type="region of interest" description="Disordered" evidence="1">
    <location>
        <begin position="36"/>
        <end position="58"/>
    </location>
</feature>
<organism evidence="2 3">
    <name type="scientific">Anopheles dirus</name>
    <dbReference type="NCBI Taxonomy" id="7168"/>
    <lineage>
        <taxon>Eukaryota</taxon>
        <taxon>Metazoa</taxon>
        <taxon>Ecdysozoa</taxon>
        <taxon>Arthropoda</taxon>
        <taxon>Hexapoda</taxon>
        <taxon>Insecta</taxon>
        <taxon>Pterygota</taxon>
        <taxon>Neoptera</taxon>
        <taxon>Endopterygota</taxon>
        <taxon>Diptera</taxon>
        <taxon>Nematocera</taxon>
        <taxon>Culicoidea</taxon>
        <taxon>Culicidae</taxon>
        <taxon>Anophelinae</taxon>
        <taxon>Anopheles</taxon>
    </lineage>
</organism>
<dbReference type="VEuPathDB" id="VectorBase:ADIR006792"/>
<reference evidence="2" key="2">
    <citation type="submission" date="2020-05" db="UniProtKB">
        <authorList>
            <consortium name="EnsemblMetazoa"/>
        </authorList>
    </citation>
    <scope>IDENTIFICATION</scope>
    <source>
        <strain evidence="2">WRAIR2</strain>
    </source>
</reference>
<evidence type="ECO:0000256" key="1">
    <source>
        <dbReference type="SAM" id="MobiDB-lite"/>
    </source>
</evidence>
<name>A0A182NGL9_9DIPT</name>
<proteinExistence type="predicted"/>
<accession>A0A182NGL9</accession>
<sequence length="70" mass="7831">MLHLGIRLYDFKSSTFGIAVADGYLRSSIGIPAVRDEPRIHEGEHRKAKQPERSSSDSVRLCLVSFVTTK</sequence>
<dbReference type="Proteomes" id="UP000075884">
    <property type="component" value="Unassembled WGS sequence"/>
</dbReference>
<reference evidence="3" key="1">
    <citation type="submission" date="2013-03" db="EMBL/GenBank/DDBJ databases">
        <title>The Genome Sequence of Anopheles dirus WRAIR2.</title>
        <authorList>
            <consortium name="The Broad Institute Genomics Platform"/>
            <person name="Neafsey D.E."/>
            <person name="Walton C."/>
            <person name="Walker B."/>
            <person name="Young S.K."/>
            <person name="Zeng Q."/>
            <person name="Gargeya S."/>
            <person name="Fitzgerald M."/>
            <person name="Haas B."/>
            <person name="Abouelleil A."/>
            <person name="Allen A.W."/>
            <person name="Alvarado L."/>
            <person name="Arachchi H.M."/>
            <person name="Berlin A.M."/>
            <person name="Chapman S.B."/>
            <person name="Gainer-Dewar J."/>
            <person name="Goldberg J."/>
            <person name="Griggs A."/>
            <person name="Gujja S."/>
            <person name="Hansen M."/>
            <person name="Howarth C."/>
            <person name="Imamovic A."/>
            <person name="Ireland A."/>
            <person name="Larimer J."/>
            <person name="McCowan C."/>
            <person name="Murphy C."/>
            <person name="Pearson M."/>
            <person name="Poon T.W."/>
            <person name="Priest M."/>
            <person name="Roberts A."/>
            <person name="Saif S."/>
            <person name="Shea T."/>
            <person name="Sisk P."/>
            <person name="Sykes S."/>
            <person name="Wortman J."/>
            <person name="Nusbaum C."/>
            <person name="Birren B."/>
        </authorList>
    </citation>
    <scope>NUCLEOTIDE SEQUENCE [LARGE SCALE GENOMIC DNA]</scope>
    <source>
        <strain evidence="3">WRAIR2</strain>
    </source>
</reference>
<protein>
    <submittedName>
        <fullName evidence="2">Uncharacterized protein</fullName>
    </submittedName>
</protein>